<reference evidence="2 3" key="1">
    <citation type="submission" date="2018-06" db="EMBL/GenBank/DDBJ databases">
        <authorList>
            <consortium name="Pathogen Informatics"/>
            <person name="Doyle S."/>
        </authorList>
    </citation>
    <scope>NUCLEOTIDE SEQUENCE [LARGE SCALE GENOMIC DNA]</scope>
    <source>
        <strain evidence="2 3">NCTC9081</strain>
    </source>
</reference>
<keyword evidence="1" id="KW-0812">Transmembrane</keyword>
<accession>A0A376WAT6</accession>
<dbReference type="EMBL" id="UGCV01000008">
    <property type="protein sequence ID" value="STJ19988.1"/>
    <property type="molecule type" value="Genomic_DNA"/>
</dbReference>
<organism evidence="2 3">
    <name type="scientific">Escherichia coli</name>
    <dbReference type="NCBI Taxonomy" id="562"/>
    <lineage>
        <taxon>Bacteria</taxon>
        <taxon>Pseudomonadati</taxon>
        <taxon>Pseudomonadota</taxon>
        <taxon>Gammaproteobacteria</taxon>
        <taxon>Enterobacterales</taxon>
        <taxon>Enterobacteriaceae</taxon>
        <taxon>Escherichia</taxon>
    </lineage>
</organism>
<keyword evidence="1" id="KW-0472">Membrane</keyword>
<sequence length="111" mass="13634">MCDRYGLRAGYLKPWRNWLEERDGRIVFNRKWHCFRWRLFLVGQIVNTVLLILFIMYIVSHSSAEMIAPLMLLFMLVWWFPWLMITSVPTPRWTREMEVYLEKFNAEQTMV</sequence>
<feature type="transmembrane region" description="Helical" evidence="1">
    <location>
        <begin position="39"/>
        <end position="60"/>
    </location>
</feature>
<evidence type="ECO:0000256" key="1">
    <source>
        <dbReference type="SAM" id="Phobius"/>
    </source>
</evidence>
<keyword evidence="1" id="KW-1133">Transmembrane helix</keyword>
<feature type="transmembrane region" description="Helical" evidence="1">
    <location>
        <begin position="66"/>
        <end position="85"/>
    </location>
</feature>
<name>A0A376WAT6_ECOLX</name>
<gene>
    <name evidence="2" type="ORF">NCTC9081_05538</name>
</gene>
<dbReference type="AlphaFoldDB" id="A0A376WAT6"/>
<dbReference type="Proteomes" id="UP000254716">
    <property type="component" value="Unassembled WGS sequence"/>
</dbReference>
<proteinExistence type="predicted"/>
<protein>
    <submittedName>
        <fullName evidence="2">Uncharacterized protein</fullName>
    </submittedName>
</protein>
<evidence type="ECO:0000313" key="3">
    <source>
        <dbReference type="Proteomes" id="UP000254716"/>
    </source>
</evidence>
<evidence type="ECO:0000313" key="2">
    <source>
        <dbReference type="EMBL" id="STJ19988.1"/>
    </source>
</evidence>